<evidence type="ECO:0000259" key="7">
    <source>
        <dbReference type="Pfam" id="PF13396"/>
    </source>
</evidence>
<comment type="subcellular location">
    <subcellularLocation>
        <location evidence="1">Cell membrane</location>
        <topology evidence="1">Multi-pass membrane protein</topology>
    </subcellularLocation>
</comment>
<keyword evidence="3 6" id="KW-0812">Transmembrane</keyword>
<sequence length="69" mass="7828">MSFAEAWILLPQVIVLAALVTVLLRRGMALQERLLWVLVVIVLNIIGAIVWFGYLVNERRKQLSRPLGS</sequence>
<evidence type="ECO:0000313" key="8">
    <source>
        <dbReference type="EMBL" id="NIH55622.1"/>
    </source>
</evidence>
<dbReference type="EMBL" id="JAAMOZ010000001">
    <property type="protein sequence ID" value="NIH55622.1"/>
    <property type="molecule type" value="Genomic_DNA"/>
</dbReference>
<dbReference type="InterPro" id="IPR027379">
    <property type="entry name" value="CLS_N"/>
</dbReference>
<feature type="transmembrane region" description="Helical" evidence="6">
    <location>
        <begin position="36"/>
        <end position="56"/>
    </location>
</feature>
<gene>
    <name evidence="8" type="ORF">FB473_000267</name>
</gene>
<comment type="caution">
    <text evidence="8">The sequence shown here is derived from an EMBL/GenBank/DDBJ whole genome shotgun (WGS) entry which is preliminary data.</text>
</comment>
<keyword evidence="4 6" id="KW-1133">Transmembrane helix</keyword>
<dbReference type="Proteomes" id="UP000749311">
    <property type="component" value="Unassembled WGS sequence"/>
</dbReference>
<accession>A0ABX0SB44</accession>
<evidence type="ECO:0000313" key="9">
    <source>
        <dbReference type="Proteomes" id="UP000749311"/>
    </source>
</evidence>
<dbReference type="Pfam" id="PF13396">
    <property type="entry name" value="PLDc_N"/>
    <property type="match status" value="1"/>
</dbReference>
<evidence type="ECO:0000256" key="4">
    <source>
        <dbReference type="ARBA" id="ARBA00022989"/>
    </source>
</evidence>
<evidence type="ECO:0000256" key="2">
    <source>
        <dbReference type="ARBA" id="ARBA00022475"/>
    </source>
</evidence>
<evidence type="ECO:0000256" key="1">
    <source>
        <dbReference type="ARBA" id="ARBA00004651"/>
    </source>
</evidence>
<name>A0ABX0SB44_9ACTN</name>
<organism evidence="8 9">
    <name type="scientific">Brooklawnia cerclae</name>
    <dbReference type="NCBI Taxonomy" id="349934"/>
    <lineage>
        <taxon>Bacteria</taxon>
        <taxon>Bacillati</taxon>
        <taxon>Actinomycetota</taxon>
        <taxon>Actinomycetes</taxon>
        <taxon>Propionibacteriales</taxon>
        <taxon>Propionibacteriaceae</taxon>
        <taxon>Brooklawnia</taxon>
    </lineage>
</organism>
<evidence type="ECO:0000256" key="6">
    <source>
        <dbReference type="SAM" id="Phobius"/>
    </source>
</evidence>
<keyword evidence="5 6" id="KW-0472">Membrane</keyword>
<feature type="domain" description="Cardiolipin synthase N-terminal" evidence="7">
    <location>
        <begin position="13"/>
        <end position="52"/>
    </location>
</feature>
<evidence type="ECO:0000256" key="5">
    <source>
        <dbReference type="ARBA" id="ARBA00023136"/>
    </source>
</evidence>
<reference evidence="8 9" key="1">
    <citation type="submission" date="2020-02" db="EMBL/GenBank/DDBJ databases">
        <title>Sequencing the genomes of 1000 actinobacteria strains.</title>
        <authorList>
            <person name="Klenk H.-P."/>
        </authorList>
    </citation>
    <scope>NUCLEOTIDE SEQUENCE [LARGE SCALE GENOMIC DNA]</scope>
    <source>
        <strain evidence="8 9">DSM 19609</strain>
    </source>
</reference>
<feature type="transmembrane region" description="Helical" evidence="6">
    <location>
        <begin position="6"/>
        <end position="24"/>
    </location>
</feature>
<dbReference type="RefSeq" id="WP_167164117.1">
    <property type="nucleotide sequence ID" value="NZ_BAAAOO010000012.1"/>
</dbReference>
<keyword evidence="9" id="KW-1185">Reference proteome</keyword>
<evidence type="ECO:0000256" key="3">
    <source>
        <dbReference type="ARBA" id="ARBA00022692"/>
    </source>
</evidence>
<keyword evidence="2" id="KW-1003">Cell membrane</keyword>
<protein>
    <recommendedName>
        <fullName evidence="7">Cardiolipin synthase N-terminal domain-containing protein</fullName>
    </recommendedName>
</protein>
<proteinExistence type="predicted"/>